<dbReference type="Pfam" id="PF00705">
    <property type="entry name" value="PCNA_N"/>
    <property type="match status" value="1"/>
</dbReference>
<protein>
    <recommendedName>
        <fullName evidence="6">Proliferating cell nuclear antigen PCNA N-terminal domain-containing protein</fullName>
    </recommendedName>
</protein>
<evidence type="ECO:0000256" key="2">
    <source>
        <dbReference type="ARBA" id="ARBA00023125"/>
    </source>
</evidence>
<evidence type="ECO:0000259" key="4">
    <source>
        <dbReference type="Pfam" id="PF02747"/>
    </source>
</evidence>
<keyword evidence="2" id="KW-0238">DNA-binding</keyword>
<dbReference type="Pfam" id="PF02747">
    <property type="entry name" value="PCNA_C"/>
    <property type="match status" value="1"/>
</dbReference>
<evidence type="ECO:0000256" key="1">
    <source>
        <dbReference type="ARBA" id="ARBA00010462"/>
    </source>
</evidence>
<dbReference type="PANTHER" id="PTHR11352:SF0">
    <property type="entry name" value="PROLIFERATING CELL NUCLEAR ANTIGEN"/>
    <property type="match status" value="1"/>
</dbReference>
<dbReference type="HAMAP" id="MF_00317">
    <property type="entry name" value="DNApol_clamp_arch"/>
    <property type="match status" value="1"/>
</dbReference>
<dbReference type="InterPro" id="IPR022649">
    <property type="entry name" value="Pr_cel_nuc_antig_C"/>
</dbReference>
<dbReference type="GO" id="GO:0006275">
    <property type="term" value="P:regulation of DNA replication"/>
    <property type="evidence" value="ECO:0007669"/>
    <property type="project" value="InterPro"/>
</dbReference>
<dbReference type="Gene3D" id="3.70.10.10">
    <property type="match status" value="1"/>
</dbReference>
<dbReference type="GO" id="GO:0003677">
    <property type="term" value="F:DNA binding"/>
    <property type="evidence" value="ECO:0007669"/>
    <property type="project" value="UniProtKB-KW"/>
</dbReference>
<comment type="similarity">
    <text evidence="1">Belongs to the PCNA family.</text>
</comment>
<dbReference type="AlphaFoldDB" id="A0A6C0HQB2"/>
<dbReference type="CDD" id="cd00577">
    <property type="entry name" value="PCNA"/>
    <property type="match status" value="1"/>
</dbReference>
<dbReference type="EMBL" id="MN740002">
    <property type="protein sequence ID" value="QHT82614.1"/>
    <property type="molecule type" value="Genomic_DNA"/>
</dbReference>
<proteinExistence type="inferred from homology"/>
<dbReference type="InterPro" id="IPR022648">
    <property type="entry name" value="Pr_cel_nuc_antig_N"/>
</dbReference>
<evidence type="ECO:0000259" key="3">
    <source>
        <dbReference type="Pfam" id="PF00705"/>
    </source>
</evidence>
<dbReference type="SUPFAM" id="SSF55979">
    <property type="entry name" value="DNA clamp"/>
    <property type="match status" value="2"/>
</dbReference>
<name>A0A6C0HQB2_9ZZZZ</name>
<dbReference type="GO" id="GO:0006272">
    <property type="term" value="P:leading strand elongation"/>
    <property type="evidence" value="ECO:0007669"/>
    <property type="project" value="TreeGrafter"/>
</dbReference>
<sequence length="280" mass="31959">MRKIKRNYHKKLKGIKYIFLLQTNTMLLSITEKTKRDIFISLLQLLKAATSNVTIIFLEDHAYIQGMDSSHVCLFDARIYNIWFDKYEICENDAKNICVNSQILHSILSMAQEQDSVTLHYEGEADSLEIDLTNAKGEFNKYFKVPLIDMESDLLEIPSVEYDVEFSIKAKKMNELISQLATFGDVININCSEEKIDLISKGDGGEMLVNIPIDDLSEFSISEGQVIDISYSLNYINKMCITTKLASEIEWSISADIPLKIKYDLGDNSSIMFFIAPKIE</sequence>
<organism evidence="5">
    <name type="scientific">viral metagenome</name>
    <dbReference type="NCBI Taxonomy" id="1070528"/>
    <lineage>
        <taxon>unclassified sequences</taxon>
        <taxon>metagenomes</taxon>
        <taxon>organismal metagenomes</taxon>
    </lineage>
</organism>
<dbReference type="InterPro" id="IPR000730">
    <property type="entry name" value="Pr_cel_nuc_antig"/>
</dbReference>
<dbReference type="PRINTS" id="PR00339">
    <property type="entry name" value="PCNACYCLIN"/>
</dbReference>
<dbReference type="GO" id="GO:0030337">
    <property type="term" value="F:DNA polymerase processivity factor activity"/>
    <property type="evidence" value="ECO:0007669"/>
    <property type="project" value="InterPro"/>
</dbReference>
<accession>A0A6C0HQB2</accession>
<dbReference type="PANTHER" id="PTHR11352">
    <property type="entry name" value="PROLIFERATING CELL NUCLEAR ANTIGEN"/>
    <property type="match status" value="1"/>
</dbReference>
<feature type="domain" description="Proliferating cell nuclear antigen PCNA N-terminal" evidence="3">
    <location>
        <begin position="38"/>
        <end position="153"/>
    </location>
</feature>
<dbReference type="InterPro" id="IPR046938">
    <property type="entry name" value="DNA_clamp_sf"/>
</dbReference>
<evidence type="ECO:0000313" key="5">
    <source>
        <dbReference type="EMBL" id="QHT82614.1"/>
    </source>
</evidence>
<feature type="domain" description="Proliferating cell nuclear antigen PCNA C-terminal" evidence="4">
    <location>
        <begin position="157"/>
        <end position="278"/>
    </location>
</feature>
<dbReference type="NCBIfam" id="TIGR00590">
    <property type="entry name" value="pcna"/>
    <property type="match status" value="1"/>
</dbReference>
<evidence type="ECO:0008006" key="6">
    <source>
        <dbReference type="Google" id="ProtNLM"/>
    </source>
</evidence>
<reference evidence="5" key="1">
    <citation type="journal article" date="2020" name="Nature">
        <title>Giant virus diversity and host interactions through global metagenomics.</title>
        <authorList>
            <person name="Schulz F."/>
            <person name="Roux S."/>
            <person name="Paez-Espino D."/>
            <person name="Jungbluth S."/>
            <person name="Walsh D.A."/>
            <person name="Denef V.J."/>
            <person name="McMahon K.D."/>
            <person name="Konstantinidis K.T."/>
            <person name="Eloe-Fadrosh E.A."/>
            <person name="Kyrpides N.C."/>
            <person name="Woyke T."/>
        </authorList>
    </citation>
    <scope>NUCLEOTIDE SEQUENCE</scope>
    <source>
        <strain evidence="5">GVMAG-M-3300023184-165</strain>
    </source>
</reference>